<keyword evidence="4 6" id="KW-1133">Transmembrane helix</keyword>
<evidence type="ECO:0000313" key="8">
    <source>
        <dbReference type="EMBL" id="MFB9230948.1"/>
    </source>
</evidence>
<feature type="transmembrane region" description="Helical" evidence="6">
    <location>
        <begin position="149"/>
        <end position="169"/>
    </location>
</feature>
<comment type="similarity">
    <text evidence="2">Belongs to the EamA transporter family.</text>
</comment>
<comment type="subcellular location">
    <subcellularLocation>
        <location evidence="1">Membrane</location>
        <topology evidence="1">Multi-pass membrane protein</topology>
    </subcellularLocation>
</comment>
<evidence type="ECO:0000256" key="2">
    <source>
        <dbReference type="ARBA" id="ARBA00007362"/>
    </source>
</evidence>
<dbReference type="InterPro" id="IPR050638">
    <property type="entry name" value="AA-Vitamin_Transporters"/>
</dbReference>
<accession>A0ABV5JDW0</accession>
<dbReference type="InterPro" id="IPR000620">
    <property type="entry name" value="EamA_dom"/>
</dbReference>
<protein>
    <submittedName>
        <fullName evidence="8">DMT family transporter</fullName>
    </submittedName>
</protein>
<dbReference type="PANTHER" id="PTHR32322:SF2">
    <property type="entry name" value="EAMA DOMAIN-CONTAINING PROTEIN"/>
    <property type="match status" value="1"/>
</dbReference>
<reference evidence="8 9" key="1">
    <citation type="submission" date="2024-09" db="EMBL/GenBank/DDBJ databases">
        <authorList>
            <person name="Sun Q."/>
            <person name="Mori K."/>
        </authorList>
    </citation>
    <scope>NUCLEOTIDE SEQUENCE [LARGE SCALE GENOMIC DNA]</scope>
    <source>
        <strain evidence="8 9">CECT 8726</strain>
    </source>
</reference>
<feature type="transmembrane region" description="Helical" evidence="6">
    <location>
        <begin position="125"/>
        <end position="143"/>
    </location>
</feature>
<evidence type="ECO:0000256" key="1">
    <source>
        <dbReference type="ARBA" id="ARBA00004141"/>
    </source>
</evidence>
<keyword evidence="3 6" id="KW-0812">Transmembrane</keyword>
<feature type="domain" description="EamA" evidence="7">
    <location>
        <begin position="7"/>
        <end position="138"/>
    </location>
</feature>
<feature type="domain" description="EamA" evidence="7">
    <location>
        <begin position="150"/>
        <end position="282"/>
    </location>
</feature>
<dbReference type="Proteomes" id="UP001589683">
    <property type="component" value="Unassembled WGS sequence"/>
</dbReference>
<evidence type="ECO:0000259" key="7">
    <source>
        <dbReference type="Pfam" id="PF00892"/>
    </source>
</evidence>
<organism evidence="8 9">
    <name type="scientific">Pseudohalocynthiibacter aestuariivivens</name>
    <dbReference type="NCBI Taxonomy" id="1591409"/>
    <lineage>
        <taxon>Bacteria</taxon>
        <taxon>Pseudomonadati</taxon>
        <taxon>Pseudomonadota</taxon>
        <taxon>Alphaproteobacteria</taxon>
        <taxon>Rhodobacterales</taxon>
        <taxon>Paracoccaceae</taxon>
        <taxon>Pseudohalocynthiibacter</taxon>
    </lineage>
</organism>
<dbReference type="Pfam" id="PF00892">
    <property type="entry name" value="EamA"/>
    <property type="match status" value="2"/>
</dbReference>
<evidence type="ECO:0000313" key="9">
    <source>
        <dbReference type="Proteomes" id="UP001589683"/>
    </source>
</evidence>
<evidence type="ECO:0000256" key="4">
    <source>
        <dbReference type="ARBA" id="ARBA00022989"/>
    </source>
</evidence>
<name>A0ABV5JDW0_9RHOB</name>
<feature type="transmembrane region" description="Helical" evidence="6">
    <location>
        <begin position="89"/>
        <end position="113"/>
    </location>
</feature>
<keyword evidence="9" id="KW-1185">Reference proteome</keyword>
<sequence>MPARYWILIITLGIAFGGSFFFNAILLKELGPMTISMGRVFLGALGCWVWVSAKGKNPFVSWAVLCQLMILGLFQYAAPFALLPLAQKYVSSGMAGTVNGMTPVMVVLVSHFWVGGEKISPAKSVGVVIGFSGIVILAWPALQASGSEFWAILVAFLAPVSYSVALNYVRRLRGIDPTVMTAWALSCATILLVPTALAIEGVPVITKIETWVSLAILGFVMTSICFIAIFWLLPKTGATTVSTVTFIAPISAVMLGIAFLGETLTQSHVAGMGVILTGLLMIDGRFVKLLATPRSPNSA</sequence>
<evidence type="ECO:0000256" key="3">
    <source>
        <dbReference type="ARBA" id="ARBA00022692"/>
    </source>
</evidence>
<feature type="transmembrane region" description="Helical" evidence="6">
    <location>
        <begin position="267"/>
        <end position="287"/>
    </location>
</feature>
<dbReference type="PANTHER" id="PTHR32322">
    <property type="entry name" value="INNER MEMBRANE TRANSPORTER"/>
    <property type="match status" value="1"/>
</dbReference>
<dbReference type="EMBL" id="JBHMEA010000008">
    <property type="protein sequence ID" value="MFB9230948.1"/>
    <property type="molecule type" value="Genomic_DNA"/>
</dbReference>
<feature type="transmembrane region" description="Helical" evidence="6">
    <location>
        <begin position="59"/>
        <end position="77"/>
    </location>
</feature>
<comment type="caution">
    <text evidence="8">The sequence shown here is derived from an EMBL/GenBank/DDBJ whole genome shotgun (WGS) entry which is preliminary data.</text>
</comment>
<dbReference type="InterPro" id="IPR037185">
    <property type="entry name" value="EmrE-like"/>
</dbReference>
<feature type="transmembrane region" description="Helical" evidence="6">
    <location>
        <begin position="181"/>
        <end position="199"/>
    </location>
</feature>
<proteinExistence type="inferred from homology"/>
<evidence type="ECO:0000256" key="5">
    <source>
        <dbReference type="ARBA" id="ARBA00023136"/>
    </source>
</evidence>
<feature type="transmembrane region" description="Helical" evidence="6">
    <location>
        <begin position="33"/>
        <end position="52"/>
    </location>
</feature>
<dbReference type="RefSeq" id="WP_213890845.1">
    <property type="nucleotide sequence ID" value="NZ_JAGFNU010000015.1"/>
</dbReference>
<dbReference type="Gene3D" id="1.10.3730.20">
    <property type="match status" value="1"/>
</dbReference>
<feature type="transmembrane region" description="Helical" evidence="6">
    <location>
        <begin position="5"/>
        <end position="27"/>
    </location>
</feature>
<gene>
    <name evidence="8" type="ORF">ACFFUT_03990</name>
</gene>
<evidence type="ECO:0000256" key="6">
    <source>
        <dbReference type="SAM" id="Phobius"/>
    </source>
</evidence>
<keyword evidence="5 6" id="KW-0472">Membrane</keyword>
<feature type="transmembrane region" description="Helical" evidence="6">
    <location>
        <begin position="211"/>
        <end position="233"/>
    </location>
</feature>
<feature type="transmembrane region" description="Helical" evidence="6">
    <location>
        <begin position="240"/>
        <end position="261"/>
    </location>
</feature>
<dbReference type="SUPFAM" id="SSF103481">
    <property type="entry name" value="Multidrug resistance efflux transporter EmrE"/>
    <property type="match status" value="2"/>
</dbReference>